<dbReference type="OrthoDB" id="3176171at2759"/>
<dbReference type="HOGENOM" id="CLU_2574602_0_0_1"/>
<dbReference type="EMBL" id="JQGA01000588">
    <property type="protein sequence ID" value="KGO74668.1"/>
    <property type="molecule type" value="Genomic_DNA"/>
</dbReference>
<proteinExistence type="predicted"/>
<dbReference type="Proteomes" id="UP000030104">
    <property type="component" value="Unassembled WGS sequence"/>
</dbReference>
<accession>A0A0A2L674</accession>
<evidence type="ECO:0000313" key="1">
    <source>
        <dbReference type="EMBL" id="KGO74668.1"/>
    </source>
</evidence>
<dbReference type="STRING" id="40296.A0A0A2L674"/>
<gene>
    <name evidence="1" type="ORF">PITC_082770</name>
</gene>
<protein>
    <submittedName>
        <fullName evidence="1">Uncharacterized protein</fullName>
    </submittedName>
</protein>
<dbReference type="PhylomeDB" id="A0A0A2L674"/>
<organism evidence="1 2">
    <name type="scientific">Penicillium italicum</name>
    <name type="common">Blue mold</name>
    <dbReference type="NCBI Taxonomy" id="40296"/>
    <lineage>
        <taxon>Eukaryota</taxon>
        <taxon>Fungi</taxon>
        <taxon>Dikarya</taxon>
        <taxon>Ascomycota</taxon>
        <taxon>Pezizomycotina</taxon>
        <taxon>Eurotiomycetes</taxon>
        <taxon>Eurotiomycetidae</taxon>
        <taxon>Eurotiales</taxon>
        <taxon>Aspergillaceae</taxon>
        <taxon>Penicillium</taxon>
    </lineage>
</organism>
<keyword evidence="2" id="KW-1185">Reference proteome</keyword>
<comment type="caution">
    <text evidence="1">The sequence shown here is derived from an EMBL/GenBank/DDBJ whole genome shotgun (WGS) entry which is preliminary data.</text>
</comment>
<sequence length="81" mass="9016">MIGYDFEHYDEFGLCLAAARQLSAALEDINVGDSNHQYVGLNCSRMLHSISSKRGISALSQRDLMAGFTSAAKQKCWKMEK</sequence>
<dbReference type="AlphaFoldDB" id="A0A0A2L674"/>
<evidence type="ECO:0000313" key="2">
    <source>
        <dbReference type="Proteomes" id="UP000030104"/>
    </source>
</evidence>
<name>A0A0A2L674_PENIT</name>
<reference evidence="1 2" key="1">
    <citation type="journal article" date="2015" name="Mol. Plant Microbe Interact.">
        <title>Genome, transcriptome, and functional analyses of Penicillium expansum provide new insights into secondary metabolism and pathogenicity.</title>
        <authorList>
            <person name="Ballester A.R."/>
            <person name="Marcet-Houben M."/>
            <person name="Levin E."/>
            <person name="Sela N."/>
            <person name="Selma-Lazaro C."/>
            <person name="Carmona L."/>
            <person name="Wisniewski M."/>
            <person name="Droby S."/>
            <person name="Gonzalez-Candelas L."/>
            <person name="Gabaldon T."/>
        </authorList>
    </citation>
    <scope>NUCLEOTIDE SEQUENCE [LARGE SCALE GENOMIC DNA]</scope>
    <source>
        <strain evidence="1 2">PHI-1</strain>
    </source>
</reference>